<reference evidence="3 4" key="1">
    <citation type="submission" date="2020-05" db="EMBL/GenBank/DDBJ databases">
        <title>Identification and distribution of gene clusters putatively required for synthesis of sphingolipid metabolism inhibitors in phylogenetically diverse species of the filamentous fungus Fusarium.</title>
        <authorList>
            <person name="Kim H.-S."/>
            <person name="Busman M."/>
            <person name="Brown D.W."/>
            <person name="Divon H."/>
            <person name="Uhlig S."/>
            <person name="Proctor R.H."/>
        </authorList>
    </citation>
    <scope>NUCLEOTIDE SEQUENCE [LARGE SCALE GENOMIC DNA]</scope>
    <source>
        <strain evidence="3 4">NRRL 25211</strain>
    </source>
</reference>
<gene>
    <name evidence="3" type="ORF">FPANT_156</name>
</gene>
<keyword evidence="4" id="KW-1185">Reference proteome</keyword>
<dbReference type="Proteomes" id="UP000544095">
    <property type="component" value="Unassembled WGS sequence"/>
</dbReference>
<dbReference type="PANTHER" id="PTHR37534">
    <property type="entry name" value="TRANSCRIPTIONAL ACTIVATOR PROTEIN UGA3"/>
    <property type="match status" value="1"/>
</dbReference>
<protein>
    <submittedName>
        <fullName evidence="3">Fungal transcriptional regulatory</fullName>
    </submittedName>
</protein>
<comment type="subcellular location">
    <subcellularLocation>
        <location evidence="1">Nucleus</location>
    </subcellularLocation>
</comment>
<evidence type="ECO:0000313" key="4">
    <source>
        <dbReference type="Proteomes" id="UP000544095"/>
    </source>
</evidence>
<name>A0A8H5Q8H5_9HYPO</name>
<organism evidence="3 4">
    <name type="scientific">Fusarium pseudoanthophilum</name>
    <dbReference type="NCBI Taxonomy" id="48495"/>
    <lineage>
        <taxon>Eukaryota</taxon>
        <taxon>Fungi</taxon>
        <taxon>Dikarya</taxon>
        <taxon>Ascomycota</taxon>
        <taxon>Pezizomycotina</taxon>
        <taxon>Sordariomycetes</taxon>
        <taxon>Hypocreomycetidae</taxon>
        <taxon>Hypocreales</taxon>
        <taxon>Nectriaceae</taxon>
        <taxon>Fusarium</taxon>
        <taxon>Fusarium fujikuroi species complex</taxon>
    </lineage>
</organism>
<dbReference type="GO" id="GO:0000976">
    <property type="term" value="F:transcription cis-regulatory region binding"/>
    <property type="evidence" value="ECO:0007669"/>
    <property type="project" value="TreeGrafter"/>
</dbReference>
<dbReference type="PANTHER" id="PTHR37534:SF51">
    <property type="entry name" value="ACRIFLAVINE SENSITIVITY CONTROL PROTEIN ACR-2"/>
    <property type="match status" value="1"/>
</dbReference>
<dbReference type="GO" id="GO:0003700">
    <property type="term" value="F:DNA-binding transcription factor activity"/>
    <property type="evidence" value="ECO:0007669"/>
    <property type="project" value="TreeGrafter"/>
</dbReference>
<dbReference type="GO" id="GO:0005634">
    <property type="term" value="C:nucleus"/>
    <property type="evidence" value="ECO:0007669"/>
    <property type="project" value="UniProtKB-SubCell"/>
</dbReference>
<dbReference type="EMBL" id="JAAOAR010000008">
    <property type="protein sequence ID" value="KAF5609413.1"/>
    <property type="molecule type" value="Genomic_DNA"/>
</dbReference>
<evidence type="ECO:0000256" key="1">
    <source>
        <dbReference type="ARBA" id="ARBA00004123"/>
    </source>
</evidence>
<comment type="caution">
    <text evidence="3">The sequence shown here is derived from an EMBL/GenBank/DDBJ whole genome shotgun (WGS) entry which is preliminary data.</text>
</comment>
<sequence>MVGVTSDEMSKIQNGDTTAALKTPRARVLSTRLFSFTSSESSAPRSLMDALVIFTSPASTENSPELVGSLSIGHTTSYPDTFYDALKAKQQALWLLSSAIGNLASANVDEILVAMLLLVGFELIDTGPGRDSWKYHINGARMIIQKLIASGSAKGTSFSPLRSWYDLLGSSFSNSCLPHGGELSTNIMSLLQDAEGNHCSLFPAALLPLIQTGAQLLNRNDVYMPHDPLTNPGQQDALQLLHAAKSFDLAAWATNLEPRSPADDLLHRTMVACAHQTAVCVYLSRIILAIWPSTMLPDDLQILAAEIITHLSHLHPGDALFTATAWPAFIAGLEACDTRNRAWVERRFQELWKVEPWGFTREARSVICS</sequence>
<evidence type="ECO:0000313" key="3">
    <source>
        <dbReference type="EMBL" id="KAF5609413.1"/>
    </source>
</evidence>
<dbReference type="GO" id="GO:0045944">
    <property type="term" value="P:positive regulation of transcription by RNA polymerase II"/>
    <property type="evidence" value="ECO:0007669"/>
    <property type="project" value="TreeGrafter"/>
</dbReference>
<proteinExistence type="predicted"/>
<keyword evidence="2" id="KW-0539">Nucleus</keyword>
<evidence type="ECO:0000256" key="2">
    <source>
        <dbReference type="ARBA" id="ARBA00023242"/>
    </source>
</evidence>
<accession>A0A8H5Q8H5</accession>
<dbReference type="InterPro" id="IPR021858">
    <property type="entry name" value="Fun_TF"/>
</dbReference>
<dbReference type="AlphaFoldDB" id="A0A8H5Q8H5"/>
<dbReference type="Pfam" id="PF11951">
    <property type="entry name" value="Fungal_trans_2"/>
    <property type="match status" value="1"/>
</dbReference>